<feature type="domain" description="Molybdenum cofactor sulfurase middle" evidence="2">
    <location>
        <begin position="96"/>
        <end position="229"/>
    </location>
</feature>
<dbReference type="EMBL" id="KZ998090">
    <property type="protein sequence ID" value="RKO86565.1"/>
    <property type="molecule type" value="Genomic_DNA"/>
</dbReference>
<dbReference type="InterPro" id="IPR005303">
    <property type="entry name" value="MOCOS_middle"/>
</dbReference>
<protein>
    <recommendedName>
        <fullName evidence="2">Molybdenum cofactor sulfurase middle domain-containing protein</fullName>
    </recommendedName>
</protein>
<evidence type="ECO:0000259" key="2">
    <source>
        <dbReference type="Pfam" id="PF03476"/>
    </source>
</evidence>
<keyword evidence="4" id="KW-1185">Reference proteome</keyword>
<organism evidence="3 4">
    <name type="scientific">Blyttiomyces helicus</name>
    <dbReference type="NCBI Taxonomy" id="388810"/>
    <lineage>
        <taxon>Eukaryota</taxon>
        <taxon>Fungi</taxon>
        <taxon>Fungi incertae sedis</taxon>
        <taxon>Chytridiomycota</taxon>
        <taxon>Chytridiomycota incertae sedis</taxon>
        <taxon>Chytridiomycetes</taxon>
        <taxon>Chytridiomycetes incertae sedis</taxon>
        <taxon>Blyttiomyces</taxon>
    </lineage>
</organism>
<dbReference type="Pfam" id="PF03476">
    <property type="entry name" value="MOSC_N"/>
    <property type="match status" value="1"/>
</dbReference>
<dbReference type="OrthoDB" id="17255at2759"/>
<sequence>MTRPCCARSAAAPLLQAPLLPCSRPVSASSLVSFPAPPASLPRLQLNESAEHSQGIQMVYKPKLQTRPKWSDKLRPNNPKKPPHSALQSSPHRKMVSIAAINIYPIKGVVVNSATVDECGFELDRFWILSDPEHNMVTQRMSGCSRMVTIVPRLEFNAIADDDTEKRIGAYRRGGRMVVSAPGMEDLVVPFPRPPGGTPVCMKVWEHDVDGLDEGDEAAEWFSRFLKRP</sequence>
<gene>
    <name evidence="3" type="ORF">BDK51DRAFT_33201</name>
</gene>
<reference evidence="4" key="1">
    <citation type="journal article" date="2018" name="Nat. Microbiol.">
        <title>Leveraging single-cell genomics to expand the fungal tree of life.</title>
        <authorList>
            <person name="Ahrendt S.R."/>
            <person name="Quandt C.A."/>
            <person name="Ciobanu D."/>
            <person name="Clum A."/>
            <person name="Salamov A."/>
            <person name="Andreopoulos B."/>
            <person name="Cheng J.F."/>
            <person name="Woyke T."/>
            <person name="Pelin A."/>
            <person name="Henrissat B."/>
            <person name="Reynolds N.K."/>
            <person name="Benny G.L."/>
            <person name="Smith M.E."/>
            <person name="James T.Y."/>
            <person name="Grigoriev I.V."/>
        </authorList>
    </citation>
    <scope>NUCLEOTIDE SEQUENCE [LARGE SCALE GENOMIC DNA]</scope>
</reference>
<evidence type="ECO:0000313" key="3">
    <source>
        <dbReference type="EMBL" id="RKO86565.1"/>
    </source>
</evidence>
<accession>A0A4P9W5I5</accession>
<dbReference type="SUPFAM" id="SSF141673">
    <property type="entry name" value="MOSC N-terminal domain-like"/>
    <property type="match status" value="1"/>
</dbReference>
<feature type="non-terminal residue" evidence="3">
    <location>
        <position position="229"/>
    </location>
</feature>
<dbReference type="Proteomes" id="UP000269721">
    <property type="component" value="Unassembled WGS sequence"/>
</dbReference>
<feature type="region of interest" description="Disordered" evidence="1">
    <location>
        <begin position="67"/>
        <end position="91"/>
    </location>
</feature>
<evidence type="ECO:0000313" key="4">
    <source>
        <dbReference type="Proteomes" id="UP000269721"/>
    </source>
</evidence>
<proteinExistence type="predicted"/>
<dbReference type="AlphaFoldDB" id="A0A4P9W5I5"/>
<name>A0A4P9W5I5_9FUNG</name>
<evidence type="ECO:0000256" key="1">
    <source>
        <dbReference type="SAM" id="MobiDB-lite"/>
    </source>
</evidence>